<accession>A0A6M1RYC5</accession>
<protein>
    <submittedName>
        <fullName evidence="1">Uncharacterized protein</fullName>
    </submittedName>
</protein>
<dbReference type="Proteomes" id="UP000477849">
    <property type="component" value="Unassembled WGS sequence"/>
</dbReference>
<evidence type="ECO:0000313" key="2">
    <source>
        <dbReference type="Proteomes" id="UP000477849"/>
    </source>
</evidence>
<dbReference type="AlphaFoldDB" id="A0A6M1RYC5"/>
<keyword evidence="2" id="KW-1185">Reference proteome</keyword>
<name>A0A6M1RYC5_9HYPH</name>
<dbReference type="GO" id="GO:0016705">
    <property type="term" value="F:oxidoreductase activity, acting on paired donors, with incorporation or reduction of molecular oxygen"/>
    <property type="evidence" value="ECO:0007669"/>
    <property type="project" value="InterPro"/>
</dbReference>
<comment type="caution">
    <text evidence="1">The sequence shown here is derived from an EMBL/GenBank/DDBJ whole genome shotgun (WGS) entry which is preliminary data.</text>
</comment>
<dbReference type="RefSeq" id="WP_163897365.1">
    <property type="nucleotide sequence ID" value="NZ_CP048424.1"/>
</dbReference>
<gene>
    <name evidence="1" type="ORF">G6N76_23370</name>
</gene>
<reference evidence="1 2" key="1">
    <citation type="submission" date="2020-02" db="EMBL/GenBank/DDBJ databases">
        <title>Genome sequence of the type strain CCBAU10050 of Rhizobium daejeonense.</title>
        <authorList>
            <person name="Gao J."/>
            <person name="Sun J."/>
        </authorList>
    </citation>
    <scope>NUCLEOTIDE SEQUENCE [LARGE SCALE GENOMIC DNA]</scope>
    <source>
        <strain evidence="1 2">CCBAU10050</strain>
    </source>
</reference>
<evidence type="ECO:0000313" key="1">
    <source>
        <dbReference type="EMBL" id="NGO66612.1"/>
    </source>
</evidence>
<sequence>MPDIGPAAADNGSYPAVVGNGETIADQLKAWIENGEIDGFNVNGTWASESIGGLFGDTQSNPEKLQN</sequence>
<dbReference type="EMBL" id="JAAKZH010000013">
    <property type="protein sequence ID" value="NGO66612.1"/>
    <property type="molecule type" value="Genomic_DNA"/>
</dbReference>
<dbReference type="Gene3D" id="3.20.20.30">
    <property type="entry name" value="Luciferase-like domain"/>
    <property type="match status" value="1"/>
</dbReference>
<dbReference type="InterPro" id="IPR036661">
    <property type="entry name" value="Luciferase-like_sf"/>
</dbReference>
<organism evidence="1 2">
    <name type="scientific">Rhizobium daejeonense</name>
    <dbReference type="NCBI Taxonomy" id="240521"/>
    <lineage>
        <taxon>Bacteria</taxon>
        <taxon>Pseudomonadati</taxon>
        <taxon>Pseudomonadota</taxon>
        <taxon>Alphaproteobacteria</taxon>
        <taxon>Hyphomicrobiales</taxon>
        <taxon>Rhizobiaceae</taxon>
        <taxon>Rhizobium/Agrobacterium group</taxon>
        <taxon>Rhizobium</taxon>
    </lineage>
</organism>
<dbReference type="SUPFAM" id="SSF51679">
    <property type="entry name" value="Bacterial luciferase-like"/>
    <property type="match status" value="1"/>
</dbReference>
<proteinExistence type="predicted"/>